<name>A0ABV1RLI6_9ALTE</name>
<reference evidence="1 2" key="1">
    <citation type="submission" date="2024-06" db="EMBL/GenBank/DDBJ databases">
        <authorList>
            <person name="Chen R.Y."/>
        </authorList>
    </citation>
    <scope>NUCLEOTIDE SEQUENCE [LARGE SCALE GENOMIC DNA]</scope>
    <source>
        <strain evidence="1 2">D2</strain>
    </source>
</reference>
<evidence type="ECO:0000313" key="2">
    <source>
        <dbReference type="Proteomes" id="UP001467690"/>
    </source>
</evidence>
<dbReference type="EMBL" id="JBELOE010000266">
    <property type="protein sequence ID" value="MER2493754.1"/>
    <property type="molecule type" value="Genomic_DNA"/>
</dbReference>
<gene>
    <name evidence="1" type="ORF">ABS311_17905</name>
</gene>
<accession>A0ABV1RLI6</accession>
<dbReference type="Pfam" id="PF08843">
    <property type="entry name" value="AbiEii"/>
    <property type="match status" value="1"/>
</dbReference>
<protein>
    <submittedName>
        <fullName evidence="1">Nucleotidyl transferase AbiEii/AbiGii toxin family protein</fullName>
    </submittedName>
</protein>
<keyword evidence="2" id="KW-1185">Reference proteome</keyword>
<dbReference type="Gene3D" id="3.10.450.620">
    <property type="entry name" value="JHP933, nucleotidyltransferase-like core domain"/>
    <property type="match status" value="1"/>
</dbReference>
<dbReference type="RefSeq" id="WP_143873566.1">
    <property type="nucleotide sequence ID" value="NZ_CP041661.1"/>
</dbReference>
<evidence type="ECO:0000313" key="1">
    <source>
        <dbReference type="EMBL" id="MER2493754.1"/>
    </source>
</evidence>
<keyword evidence="1" id="KW-0808">Transferase</keyword>
<dbReference type="GO" id="GO:0016740">
    <property type="term" value="F:transferase activity"/>
    <property type="evidence" value="ECO:0007669"/>
    <property type="project" value="UniProtKB-KW"/>
</dbReference>
<organism evidence="1 2">
    <name type="scientific">Catenovulum sediminis</name>
    <dbReference type="NCBI Taxonomy" id="1740262"/>
    <lineage>
        <taxon>Bacteria</taxon>
        <taxon>Pseudomonadati</taxon>
        <taxon>Pseudomonadota</taxon>
        <taxon>Gammaproteobacteria</taxon>
        <taxon>Alteromonadales</taxon>
        <taxon>Alteromonadaceae</taxon>
        <taxon>Catenovulum</taxon>
    </lineage>
</organism>
<proteinExistence type="predicted"/>
<dbReference type="InterPro" id="IPR014942">
    <property type="entry name" value="AbiEii"/>
</dbReference>
<dbReference type="Proteomes" id="UP001467690">
    <property type="component" value="Unassembled WGS sequence"/>
</dbReference>
<sequence>MDKSSSYYKQVSLLIKMLPVVATEPVFALKGGTAINLFIRNFPRLSVDIDLAYLPLEPRDEALANVRAALKRITDRINAQPKINAIFQDNRSDELRIVVTSELATIKIEISPVARGTLHEPQLLAVQESIEDEFGYAEVPVVSLPDLYGGKLCAAMDRQHPRDLFDVRLLLQNEGITREIFIGFLTYVLGHPRPINEVLLPNWQPLKDKFNSEFSGMTIDHVKLQDLEDTRQAMLDALKEQFTEQDRDFLISFKKGIPDWTLFDYPNVADLPAVRWKLLNLQKLMGSNKNKHDKLILKLDQVMSSWLKVG</sequence>
<comment type="caution">
    <text evidence="1">The sequence shown here is derived from an EMBL/GenBank/DDBJ whole genome shotgun (WGS) entry which is preliminary data.</text>
</comment>